<evidence type="ECO:0000313" key="1">
    <source>
        <dbReference type="EMBL" id="KAK3782120.1"/>
    </source>
</evidence>
<name>A0AAE1A6H6_9GAST</name>
<sequence>MLVAVAVYSGAPSGGHIVCWRQRQIGKIKSTLTQQQKLCDAGVGLRSLKPDFKGLERFSHSAPTCTTVTALVPDEQVGKAISSNSNTHVITRLIVCSCCGVSRINLTNRLFESAGRRVPIGIVTGFRRGMSVTYSNDVISEGRSECFVNVPSGQSNLSILKSKILLQTQFMRGRWD</sequence>
<dbReference type="AlphaFoldDB" id="A0AAE1A6H6"/>
<dbReference type="Proteomes" id="UP001283361">
    <property type="component" value="Unassembled WGS sequence"/>
</dbReference>
<protein>
    <submittedName>
        <fullName evidence="1">Uncharacterized protein</fullName>
    </submittedName>
</protein>
<accession>A0AAE1A6H6</accession>
<comment type="caution">
    <text evidence="1">The sequence shown here is derived from an EMBL/GenBank/DDBJ whole genome shotgun (WGS) entry which is preliminary data.</text>
</comment>
<keyword evidence="2" id="KW-1185">Reference proteome</keyword>
<proteinExistence type="predicted"/>
<evidence type="ECO:0000313" key="2">
    <source>
        <dbReference type="Proteomes" id="UP001283361"/>
    </source>
</evidence>
<organism evidence="1 2">
    <name type="scientific">Elysia crispata</name>
    <name type="common">lettuce slug</name>
    <dbReference type="NCBI Taxonomy" id="231223"/>
    <lineage>
        <taxon>Eukaryota</taxon>
        <taxon>Metazoa</taxon>
        <taxon>Spiralia</taxon>
        <taxon>Lophotrochozoa</taxon>
        <taxon>Mollusca</taxon>
        <taxon>Gastropoda</taxon>
        <taxon>Heterobranchia</taxon>
        <taxon>Euthyneura</taxon>
        <taxon>Panpulmonata</taxon>
        <taxon>Sacoglossa</taxon>
        <taxon>Placobranchoidea</taxon>
        <taxon>Plakobranchidae</taxon>
        <taxon>Elysia</taxon>
    </lineage>
</organism>
<dbReference type="EMBL" id="JAWDGP010002537">
    <property type="protein sequence ID" value="KAK3782120.1"/>
    <property type="molecule type" value="Genomic_DNA"/>
</dbReference>
<gene>
    <name evidence="1" type="ORF">RRG08_057412</name>
</gene>
<reference evidence="1" key="1">
    <citation type="journal article" date="2023" name="G3 (Bethesda)">
        <title>A reference genome for the long-term kleptoplast-retaining sea slug Elysia crispata morphotype clarki.</title>
        <authorList>
            <person name="Eastman K.E."/>
            <person name="Pendleton A.L."/>
            <person name="Shaikh M.A."/>
            <person name="Suttiyut T."/>
            <person name="Ogas R."/>
            <person name="Tomko P."/>
            <person name="Gavelis G."/>
            <person name="Widhalm J.R."/>
            <person name="Wisecaver J.H."/>
        </authorList>
    </citation>
    <scope>NUCLEOTIDE SEQUENCE</scope>
    <source>
        <strain evidence="1">ECLA1</strain>
    </source>
</reference>